<keyword evidence="8" id="KW-1185">Reference proteome</keyword>
<dbReference type="InterPro" id="IPR036230">
    <property type="entry name" value="LeuA_allosteric_dom_sf"/>
</dbReference>
<reference evidence="7 8" key="1">
    <citation type="submission" date="2019-06" db="EMBL/GenBank/DDBJ databases">
        <title>Echinicola alkalisoli sp. nov. isolated from saline soil.</title>
        <authorList>
            <person name="Sun J.-Q."/>
            <person name="Xu L."/>
        </authorList>
    </citation>
    <scope>NUCLEOTIDE SEQUENCE [LARGE SCALE GENOMIC DNA]</scope>
    <source>
        <strain evidence="7 8">LN3S3</strain>
    </source>
</reference>
<dbReference type="GO" id="GO:0009098">
    <property type="term" value="P:L-leucine biosynthetic process"/>
    <property type="evidence" value="ECO:0007669"/>
    <property type="project" value="InterPro"/>
</dbReference>
<organism evidence="7 8">
    <name type="scientific">Echinicola soli</name>
    <dbReference type="NCBI Taxonomy" id="2591634"/>
    <lineage>
        <taxon>Bacteria</taxon>
        <taxon>Pseudomonadati</taxon>
        <taxon>Bacteroidota</taxon>
        <taxon>Cytophagia</taxon>
        <taxon>Cytophagales</taxon>
        <taxon>Cyclobacteriaceae</taxon>
        <taxon>Echinicola</taxon>
    </lineage>
</organism>
<dbReference type="Pfam" id="PF00682">
    <property type="entry name" value="HMGL-like"/>
    <property type="match status" value="1"/>
</dbReference>
<keyword evidence="2 5" id="KW-0808">Transferase</keyword>
<keyword evidence="1" id="KW-0028">Amino-acid biosynthesis</keyword>
<evidence type="ECO:0000256" key="2">
    <source>
        <dbReference type="ARBA" id="ARBA00022679"/>
    </source>
</evidence>
<sequence length="527" mass="58592">MRLDKKIEIMDTTLRDGEQTSGVSFLPSEKLQIAKLLLEELKVDRIEVASARVSEGELEGVKKITHWAAEKGYLDKVEVLGFVDTPASVDWLTEAGAKVLNLLTKGSLNHLTHQLKKTPEQHFSDIQKCIAYADEKDIAVNVYLEDWSSGMRHSRDYTLKLIAFLAGQKVKRIMLPDTLGILKPSEVAEFVGVVSSSFPDVHLDFHAHNDYDLSVANVMEAVANGASGVHTTVNGLGERAGNAPLESIVATITDFTGVKLNVQENKIYRISKLVEQFSGLHIPSNKPVVGENVFTQTAGIHADGDNKKNLYFNDLLPERFGRTRKYALGKTSGKANILKNLMELGIELEPEELSKVTQKIIELGDRKERVTTEDLPYIISDVLQNNSIKKDISIEGYHMTHSKGLKPTVQLKLKFNDQFYEAHASGNGQFDSFMLALHKIYKSLNKKLPKLTDFSVSIPPGGKTDAFVETVITWEYGRIIKTKGLDSDQTVAAMMATEKMLNIIEQINTGKPENKNLYGNEYSAATR</sequence>
<feature type="domain" description="Pyruvate carboxyltransferase" evidence="6">
    <location>
        <begin position="7"/>
        <end position="268"/>
    </location>
</feature>
<dbReference type="InterPro" id="IPR054691">
    <property type="entry name" value="LeuA/HCS_post-cat"/>
</dbReference>
<keyword evidence="4" id="KW-0100">Branched-chain amino acid biosynthesis</keyword>
<comment type="similarity">
    <text evidence="5">Belongs to the alpha-IPM synthase/homocitrate synthase family.</text>
</comment>
<evidence type="ECO:0000313" key="8">
    <source>
        <dbReference type="Proteomes" id="UP000316614"/>
    </source>
</evidence>
<dbReference type="Gene3D" id="1.10.238.260">
    <property type="match status" value="1"/>
</dbReference>
<accession>A0A514CHK6</accession>
<dbReference type="PROSITE" id="PS00815">
    <property type="entry name" value="AIPM_HOMOCIT_SYNTH_1"/>
    <property type="match status" value="1"/>
</dbReference>
<dbReference type="InterPro" id="IPR000891">
    <property type="entry name" value="PYR_CT"/>
</dbReference>
<gene>
    <name evidence="7" type="ORF">FKX85_09800</name>
</gene>
<dbReference type="InterPro" id="IPR013785">
    <property type="entry name" value="Aldolase_TIM"/>
</dbReference>
<dbReference type="Gene3D" id="3.30.160.340">
    <property type="match status" value="1"/>
</dbReference>
<dbReference type="OrthoDB" id="9804858at2"/>
<evidence type="ECO:0000256" key="1">
    <source>
        <dbReference type="ARBA" id="ARBA00022605"/>
    </source>
</evidence>
<dbReference type="PANTHER" id="PTHR10277">
    <property type="entry name" value="HOMOCITRATE SYNTHASE-RELATED"/>
    <property type="match status" value="1"/>
</dbReference>
<dbReference type="PROSITE" id="PS50991">
    <property type="entry name" value="PYR_CT"/>
    <property type="match status" value="1"/>
</dbReference>
<dbReference type="Pfam" id="PF08502">
    <property type="entry name" value="LeuA_dimer"/>
    <property type="match status" value="1"/>
</dbReference>
<dbReference type="RefSeq" id="WP_141614555.1">
    <property type="nucleotide sequence ID" value="NZ_CP041253.1"/>
</dbReference>
<dbReference type="Proteomes" id="UP000316614">
    <property type="component" value="Chromosome"/>
</dbReference>
<protein>
    <submittedName>
        <fullName evidence="7">2-isopropylmalate synthase</fullName>
    </submittedName>
</protein>
<proteinExistence type="inferred from homology"/>
<dbReference type="KEGG" id="echi:FKX85_09800"/>
<dbReference type="GO" id="GO:0003852">
    <property type="term" value="F:2-isopropylmalate synthase activity"/>
    <property type="evidence" value="ECO:0007669"/>
    <property type="project" value="InterPro"/>
</dbReference>
<keyword evidence="3" id="KW-0464">Manganese</keyword>
<evidence type="ECO:0000313" key="7">
    <source>
        <dbReference type="EMBL" id="QDH79311.1"/>
    </source>
</evidence>
<name>A0A514CHK6_9BACT</name>
<dbReference type="Pfam" id="PF22617">
    <property type="entry name" value="HCS_D2"/>
    <property type="match status" value="1"/>
</dbReference>
<dbReference type="EMBL" id="CP041253">
    <property type="protein sequence ID" value="QDH79311.1"/>
    <property type="molecule type" value="Genomic_DNA"/>
</dbReference>
<dbReference type="PANTHER" id="PTHR10277:SF57">
    <property type="entry name" value="(R)-CITRAMALATE SYNTHASE CIMA"/>
    <property type="match status" value="1"/>
</dbReference>
<dbReference type="AlphaFoldDB" id="A0A514CHK6"/>
<dbReference type="SMART" id="SM00917">
    <property type="entry name" value="LeuA_dimer"/>
    <property type="match status" value="1"/>
</dbReference>
<dbReference type="SUPFAM" id="SSF51569">
    <property type="entry name" value="Aldolase"/>
    <property type="match status" value="1"/>
</dbReference>
<dbReference type="Gene3D" id="3.20.20.70">
    <property type="entry name" value="Aldolase class I"/>
    <property type="match status" value="1"/>
</dbReference>
<dbReference type="SUPFAM" id="SSF110921">
    <property type="entry name" value="2-isopropylmalate synthase LeuA, allosteric (dimerisation) domain"/>
    <property type="match status" value="1"/>
</dbReference>
<evidence type="ECO:0000256" key="5">
    <source>
        <dbReference type="RuleBase" id="RU003523"/>
    </source>
</evidence>
<evidence type="ECO:0000256" key="3">
    <source>
        <dbReference type="ARBA" id="ARBA00023211"/>
    </source>
</evidence>
<dbReference type="InterPro" id="IPR013709">
    <property type="entry name" value="2-isopropylmalate_synth_dimer"/>
</dbReference>
<dbReference type="InterPro" id="IPR050073">
    <property type="entry name" value="2-IPM_HCS-like"/>
</dbReference>
<dbReference type="InterPro" id="IPR002034">
    <property type="entry name" value="AIPM/Hcit_synth_CS"/>
</dbReference>
<evidence type="ECO:0000256" key="4">
    <source>
        <dbReference type="ARBA" id="ARBA00023304"/>
    </source>
</evidence>
<dbReference type="Gene3D" id="3.30.160.740">
    <property type="match status" value="1"/>
</dbReference>
<evidence type="ECO:0000259" key="6">
    <source>
        <dbReference type="PROSITE" id="PS50991"/>
    </source>
</evidence>